<dbReference type="InterPro" id="IPR038901">
    <property type="entry name" value="HEXDC-like"/>
</dbReference>
<feature type="domain" description="Glycoside hydrolase family 20 catalytic" evidence="4">
    <location>
        <begin position="49"/>
        <end position="248"/>
    </location>
</feature>
<proteinExistence type="inferred from homology"/>
<dbReference type="PANTHER" id="PTHR21040">
    <property type="entry name" value="BCDNA.GH04120"/>
    <property type="match status" value="1"/>
</dbReference>
<evidence type="ECO:0000313" key="5">
    <source>
        <dbReference type="EMBL" id="SFW36711.1"/>
    </source>
</evidence>
<dbReference type="AlphaFoldDB" id="A0A1K1NN21"/>
<dbReference type="STRING" id="1150368.SAMN02927921_01348"/>
<organism evidence="5 6">
    <name type="scientific">Sinomicrobium oceani</name>
    <dbReference type="NCBI Taxonomy" id="1150368"/>
    <lineage>
        <taxon>Bacteria</taxon>
        <taxon>Pseudomonadati</taxon>
        <taxon>Bacteroidota</taxon>
        <taxon>Flavobacteriia</taxon>
        <taxon>Flavobacteriales</taxon>
        <taxon>Flavobacteriaceae</taxon>
        <taxon>Sinomicrobium</taxon>
    </lineage>
</organism>
<name>A0A1K1NN21_9FLAO</name>
<dbReference type="CDD" id="cd06565">
    <property type="entry name" value="GH20_GcnA-like"/>
    <property type="match status" value="1"/>
</dbReference>
<dbReference type="Gene3D" id="3.20.20.80">
    <property type="entry name" value="Glycosidases"/>
    <property type="match status" value="1"/>
</dbReference>
<gene>
    <name evidence="5" type="ORF">SAMN02927921_01348</name>
</gene>
<comment type="similarity">
    <text evidence="1">Belongs to the glycosyl hydrolase 20 family.</text>
</comment>
<keyword evidence="3" id="KW-0812">Transmembrane</keyword>
<sequence length="519" mass="60497">MRLFRYPFVICRVSVIQLLFLLFVFPLHFMYAEARHTFEVRGFHLDLRIQVMKMPALKDLALELSENGINTLLMEWEATYPYEKHRVITGENAYTRKEITGFVKYCNSIGIDVIPLQQSFGHVEYILRHPRYRELREDQKDYSQVNPTEEALCKALFTDLYEDLITTHTSEYIHIGGDETYLLGHSEASRKKAEEVGMGRLYGDYLKMLCDVVVGLGKRPVIWADIALKYPDALELLPEETVLVDWNYGWELDRFGDHGKLIQSGFEIWGAPALRSGPDNYYLTDWQKHMDNIHTFIPQARQLGYKGIVMTSWSTSGIYSPVFESADNITDLYPVRRVYPLSGFRLLIRAYLESLRTESPLAVEEFIVRYSKDTYGLNKGQALTFWKALTAASYEIKQGKIAGEGIDVVSLSDSVRTVLDVLRSLKPLKNKEEFRHYVLMTEIRWYYLQGMLAEAELNKPSFREEDIPQLLRVLKDLPSERIDKEFSVLHRDVLYPSELEKENRLRNHRIEMLIRKLTN</sequence>
<dbReference type="Pfam" id="PF00728">
    <property type="entry name" value="Glyco_hydro_20"/>
    <property type="match status" value="1"/>
</dbReference>
<dbReference type="RefSeq" id="WP_217652334.1">
    <property type="nucleotide sequence ID" value="NZ_FPJE01000006.1"/>
</dbReference>
<protein>
    <submittedName>
        <fullName evidence="5">Glycosyl hydrolase family 20, catalytic domain</fullName>
    </submittedName>
</protein>
<feature type="transmembrane region" description="Helical" evidence="3">
    <location>
        <begin position="9"/>
        <end position="31"/>
    </location>
</feature>
<keyword evidence="6" id="KW-1185">Reference proteome</keyword>
<evidence type="ECO:0000313" key="6">
    <source>
        <dbReference type="Proteomes" id="UP000182248"/>
    </source>
</evidence>
<dbReference type="Proteomes" id="UP000182248">
    <property type="component" value="Unassembled WGS sequence"/>
</dbReference>
<evidence type="ECO:0000256" key="1">
    <source>
        <dbReference type="ARBA" id="ARBA00006285"/>
    </source>
</evidence>
<dbReference type="SUPFAM" id="SSF51445">
    <property type="entry name" value="(Trans)glycosidases"/>
    <property type="match status" value="1"/>
</dbReference>
<evidence type="ECO:0000259" key="4">
    <source>
        <dbReference type="Pfam" id="PF00728"/>
    </source>
</evidence>
<dbReference type="InterPro" id="IPR015883">
    <property type="entry name" value="Glyco_hydro_20_cat"/>
</dbReference>
<dbReference type="InterPro" id="IPR017853">
    <property type="entry name" value="GH"/>
</dbReference>
<dbReference type="EMBL" id="FPJE01000006">
    <property type="protein sequence ID" value="SFW36711.1"/>
    <property type="molecule type" value="Genomic_DNA"/>
</dbReference>
<keyword evidence="2 5" id="KW-0378">Hydrolase</keyword>
<dbReference type="GO" id="GO:0004563">
    <property type="term" value="F:beta-N-acetylhexosaminidase activity"/>
    <property type="evidence" value="ECO:0007669"/>
    <property type="project" value="UniProtKB-ARBA"/>
</dbReference>
<dbReference type="GO" id="GO:0005975">
    <property type="term" value="P:carbohydrate metabolic process"/>
    <property type="evidence" value="ECO:0007669"/>
    <property type="project" value="InterPro"/>
</dbReference>
<reference evidence="5 6" key="1">
    <citation type="submission" date="2016-11" db="EMBL/GenBank/DDBJ databases">
        <authorList>
            <person name="Jaros S."/>
            <person name="Januszkiewicz K."/>
            <person name="Wedrychowicz H."/>
        </authorList>
    </citation>
    <scope>NUCLEOTIDE SEQUENCE [LARGE SCALE GENOMIC DNA]</scope>
    <source>
        <strain evidence="5 6">CGMCC 1.12145</strain>
    </source>
</reference>
<evidence type="ECO:0000256" key="3">
    <source>
        <dbReference type="SAM" id="Phobius"/>
    </source>
</evidence>
<evidence type="ECO:0000256" key="2">
    <source>
        <dbReference type="ARBA" id="ARBA00022801"/>
    </source>
</evidence>
<keyword evidence="3" id="KW-1133">Transmembrane helix</keyword>
<dbReference type="PANTHER" id="PTHR21040:SF8">
    <property type="entry name" value="BCDNA.GH04120"/>
    <property type="match status" value="1"/>
</dbReference>
<keyword evidence="3" id="KW-0472">Membrane</keyword>
<accession>A0A1K1NN21</accession>